<dbReference type="InterPro" id="IPR045269">
    <property type="entry name" value="Atg1-like"/>
</dbReference>
<dbReference type="Pfam" id="PF00069">
    <property type="entry name" value="Pkinase"/>
    <property type="match status" value="1"/>
</dbReference>
<dbReference type="AlphaFoldDB" id="B8CZD3"/>
<dbReference type="SUPFAM" id="SSF56112">
    <property type="entry name" value="Protein kinase-like (PK-like)"/>
    <property type="match status" value="1"/>
</dbReference>
<dbReference type="Gene3D" id="1.10.510.10">
    <property type="entry name" value="Transferase(Phosphotransferase) domain 1"/>
    <property type="match status" value="1"/>
</dbReference>
<feature type="transmembrane region" description="Helical" evidence="2">
    <location>
        <begin position="299"/>
        <end position="318"/>
    </location>
</feature>
<feature type="region of interest" description="Disordered" evidence="1">
    <location>
        <begin position="391"/>
        <end position="432"/>
    </location>
</feature>
<evidence type="ECO:0000256" key="2">
    <source>
        <dbReference type="SAM" id="Phobius"/>
    </source>
</evidence>
<protein>
    <submittedName>
        <fullName evidence="4">Serine/threonine protein kinase</fullName>
    </submittedName>
</protein>
<dbReference type="STRING" id="373903.Hore_19040"/>
<gene>
    <name evidence="4" type="ordered locus">Hore_19040</name>
</gene>
<dbReference type="HOGENOM" id="CLU_587619_0_0_9"/>
<evidence type="ECO:0000256" key="1">
    <source>
        <dbReference type="SAM" id="MobiDB-lite"/>
    </source>
</evidence>
<keyword evidence="2" id="KW-0812">Transmembrane</keyword>
<reference evidence="4 5" key="1">
    <citation type="journal article" date="2009" name="PLoS ONE">
        <title>Genome analysis of the anaerobic thermohalophilic bacterium Halothermothrix orenii.</title>
        <authorList>
            <person name="Mavromatis K."/>
            <person name="Ivanova N."/>
            <person name="Anderson I."/>
            <person name="Lykidis A."/>
            <person name="Hooper S.D."/>
            <person name="Sun H."/>
            <person name="Kunin V."/>
            <person name="Lapidus A."/>
            <person name="Hugenholtz P."/>
            <person name="Patel B."/>
            <person name="Kyrpides N.C."/>
        </authorList>
    </citation>
    <scope>NUCLEOTIDE SEQUENCE [LARGE SCALE GENOMIC DNA]</scope>
    <source>
        <strain evidence="5">H 168 / OCM 544 / DSM 9562</strain>
    </source>
</reference>
<dbReference type="PANTHER" id="PTHR24348">
    <property type="entry name" value="SERINE/THREONINE-PROTEIN KINASE UNC-51-RELATED"/>
    <property type="match status" value="1"/>
</dbReference>
<sequence>MDILNTINKWGYRYYYVKEDGEEYYAESIFVNRQPRSRIILETVKSLEEIINKNISKLNHPAFIKFKEIKRIKDEYCLIRDKSELVPLTVYLKEQNPSPEKRVLWFATLIEIAQNAEESDLNWSGFRLDTLWVNEEGELRLIDPEVVEVISQYRGLSELPPFEVFIPPEVFKEEKWNEPARIYSAGAILYYILTGQPPYTAPDKADLIDEIMNTQPLEPRFINYDLSPSLNSFILKLLSRDKNDRPGDWHKVMVEVKSLIDNNRVKAEARDREINRQKAERVIKIAGGRKSFRRFFRKYWKPLAVSLVVIIGFGLLSLTGGHTPVVTQKTPAPMVVEYFYQAIDEKNIIKLEDTTDLDLGRLDTLVSESHVMETMRSIYSVQKMPDEKLFGTAETDLPGKGSSFKETPDKNKVKSNSSGKGNQNVPKEGMASDQQLENNDGKIFGIRDLNILPVKEGKDHCIYRAEYVFYANLPEGKQETSMEDTLELERIDRKWQITGLKGDINYIIDGQIEKILYEGKK</sequence>
<keyword evidence="2" id="KW-0472">Membrane</keyword>
<dbReference type="GO" id="GO:0004674">
    <property type="term" value="F:protein serine/threonine kinase activity"/>
    <property type="evidence" value="ECO:0007669"/>
    <property type="project" value="UniProtKB-KW"/>
</dbReference>
<evidence type="ECO:0000313" key="5">
    <source>
        <dbReference type="Proteomes" id="UP000000719"/>
    </source>
</evidence>
<keyword evidence="4" id="KW-0418">Kinase</keyword>
<dbReference type="InterPro" id="IPR011009">
    <property type="entry name" value="Kinase-like_dom_sf"/>
</dbReference>
<dbReference type="InterPro" id="IPR000719">
    <property type="entry name" value="Prot_kinase_dom"/>
</dbReference>
<organism evidence="4 5">
    <name type="scientific">Halothermothrix orenii (strain H 168 / OCM 544 / DSM 9562)</name>
    <dbReference type="NCBI Taxonomy" id="373903"/>
    <lineage>
        <taxon>Bacteria</taxon>
        <taxon>Bacillati</taxon>
        <taxon>Bacillota</taxon>
        <taxon>Clostridia</taxon>
        <taxon>Halanaerobiales</taxon>
        <taxon>Halothermotrichaceae</taxon>
        <taxon>Halothermothrix</taxon>
    </lineage>
</organism>
<dbReference type="EMBL" id="CP001098">
    <property type="protein sequence ID" value="ACL70652.1"/>
    <property type="molecule type" value="Genomic_DNA"/>
</dbReference>
<dbReference type="GO" id="GO:0005524">
    <property type="term" value="F:ATP binding"/>
    <property type="evidence" value="ECO:0007669"/>
    <property type="project" value="InterPro"/>
</dbReference>
<dbReference type="Proteomes" id="UP000000719">
    <property type="component" value="Chromosome"/>
</dbReference>
<proteinExistence type="predicted"/>
<keyword evidence="5" id="KW-1185">Reference proteome</keyword>
<keyword evidence="4" id="KW-0723">Serine/threonine-protein kinase</keyword>
<dbReference type="PROSITE" id="PS50011">
    <property type="entry name" value="PROTEIN_KINASE_DOM"/>
    <property type="match status" value="1"/>
</dbReference>
<evidence type="ECO:0000259" key="3">
    <source>
        <dbReference type="PROSITE" id="PS50011"/>
    </source>
</evidence>
<accession>B8CZD3</accession>
<evidence type="ECO:0000313" key="4">
    <source>
        <dbReference type="EMBL" id="ACL70652.1"/>
    </source>
</evidence>
<feature type="compositionally biased region" description="Low complexity" evidence="1">
    <location>
        <begin position="414"/>
        <end position="425"/>
    </location>
</feature>
<keyword evidence="4" id="KW-0808">Transferase</keyword>
<dbReference type="GO" id="GO:0005737">
    <property type="term" value="C:cytoplasm"/>
    <property type="evidence" value="ECO:0007669"/>
    <property type="project" value="TreeGrafter"/>
</dbReference>
<keyword evidence="2" id="KW-1133">Transmembrane helix</keyword>
<dbReference type="KEGG" id="hor:Hore_19040"/>
<name>B8CZD3_HALOH</name>
<dbReference type="RefSeq" id="WP_015923621.1">
    <property type="nucleotide sequence ID" value="NC_011899.1"/>
</dbReference>
<dbReference type="eggNOG" id="COG0515">
    <property type="taxonomic scope" value="Bacteria"/>
</dbReference>
<feature type="domain" description="Protein kinase" evidence="3">
    <location>
        <begin position="1"/>
        <end position="260"/>
    </location>
</feature>